<feature type="transmembrane region" description="Helical" evidence="1">
    <location>
        <begin position="150"/>
        <end position="170"/>
    </location>
</feature>
<evidence type="ECO:0000313" key="3">
    <source>
        <dbReference type="Proteomes" id="UP000001188"/>
    </source>
</evidence>
<dbReference type="HOGENOM" id="CLU_648829_0_0_6"/>
<sequence>MLWRWRSASAEHTGGHLHLLPCTCNSAERTMLFAWILCESRLTTGPVRGGLPSPSVLLSEMLLMQSAVDKDQSFAGALGRLLLDAVLVLAPLALPLLLSPPLAWLYLSGTVLFEWAEERVFGRVEWMPLYRLGACIGVSYAVAQAAPSRTVALLAGVAVFAVLVVLGKAWEKLAGLSIERPSKGPTFTRIAGPGRPSGRVVDDPAPLTPEGGQIRMIGCHEVRNSAPLQYDYLFPDGSVLFGAGAVLMFSPDGRYCVPPMPTTGFWGLLIYDRRARILYRFTQRESFVALHAVTATEIHGWGSRVHKDGTMLCVLIDDVIAHACAVPMVNIGDLMVPAYYLEQVRQLETGEFHPAPAGGPVLTVAPYLPQRLMALADPVAPLADPWVELIVNGAASGLIVSRRYPRLLWSSDARGLVCIAKRKHCDEAASFWYWNEAAGWSSVGGGDDVIPMQ</sequence>
<accession>B0RND3</accession>
<proteinExistence type="predicted"/>
<evidence type="ECO:0000313" key="2">
    <source>
        <dbReference type="EMBL" id="CAP49968.1"/>
    </source>
</evidence>
<keyword evidence="1" id="KW-1133">Transmembrane helix</keyword>
<reference evidence="2 3" key="1">
    <citation type="journal article" date="2008" name="J. Biotechnol.">
        <title>The genome of Xanthomonas campestris pv. campestris B100 and its use for the reconstruction of metabolic pathways involved in xanthan biosynthesis.</title>
        <authorList>
            <person name="Vorholter F.J."/>
            <person name="Schneiker S."/>
            <person name="Goesmann A."/>
            <person name="Krause L."/>
            <person name="Bekel T."/>
            <person name="Kaiser O."/>
            <person name="Linke B."/>
            <person name="Patschkowski T."/>
            <person name="Ruckert C."/>
            <person name="Schmid J."/>
            <person name="Sidhu V.K."/>
            <person name="Sieber V."/>
            <person name="Tauch A."/>
            <person name="Watt S.A."/>
            <person name="Weisshaar B."/>
            <person name="Becker A."/>
            <person name="Niehaus K."/>
            <person name="Puhler A."/>
        </authorList>
    </citation>
    <scope>NUCLEOTIDE SEQUENCE [LARGE SCALE GENOMIC DNA]</scope>
    <source>
        <strain evidence="2 3">B100</strain>
    </source>
</reference>
<dbReference type="AlphaFoldDB" id="B0RND3"/>
<evidence type="ECO:0000256" key="1">
    <source>
        <dbReference type="SAM" id="Phobius"/>
    </source>
</evidence>
<gene>
    <name evidence="2" type="ORF">XCCB100_0631</name>
</gene>
<organism evidence="2 3">
    <name type="scientific">Xanthomonas campestris pv. campestris (strain B100)</name>
    <dbReference type="NCBI Taxonomy" id="509169"/>
    <lineage>
        <taxon>Bacteria</taxon>
        <taxon>Pseudomonadati</taxon>
        <taxon>Pseudomonadota</taxon>
        <taxon>Gammaproteobacteria</taxon>
        <taxon>Lysobacterales</taxon>
        <taxon>Lysobacteraceae</taxon>
        <taxon>Xanthomonas</taxon>
    </lineage>
</organism>
<feature type="transmembrane region" description="Helical" evidence="1">
    <location>
        <begin position="81"/>
        <end position="106"/>
    </location>
</feature>
<name>B0RND3_XANCB</name>
<dbReference type="KEGG" id="xca:xcc-b100_0631"/>
<keyword evidence="1" id="KW-0812">Transmembrane</keyword>
<protein>
    <submittedName>
        <fullName evidence="2">Membrane protein</fullName>
    </submittedName>
</protein>
<keyword evidence="1" id="KW-0472">Membrane</keyword>
<feature type="transmembrane region" description="Helical" evidence="1">
    <location>
        <begin position="126"/>
        <end position="143"/>
    </location>
</feature>
<dbReference type="EMBL" id="AM920689">
    <property type="protein sequence ID" value="CAP49968.1"/>
    <property type="molecule type" value="Genomic_DNA"/>
</dbReference>
<dbReference type="Proteomes" id="UP000001188">
    <property type="component" value="Chromosome"/>
</dbReference>